<keyword evidence="1" id="KW-0732">Signal</keyword>
<keyword evidence="3" id="KW-1185">Reference proteome</keyword>
<dbReference type="Proteomes" id="UP000184509">
    <property type="component" value="Unassembled WGS sequence"/>
</dbReference>
<dbReference type="STRING" id="1297750.SAMN05444405_102206"/>
<evidence type="ECO:0008006" key="4">
    <source>
        <dbReference type="Google" id="ProtNLM"/>
    </source>
</evidence>
<name>A0A1M4V132_9BACE</name>
<sequence length="231" mass="25846">MKKNIITTLLLLFALGANAQYNISYSVGYGTYKMNDMKDLLDYAFQSMRPSMPKGLAIVDNFPPYITHTINASIKRNRNEFGLSGSFLTTGGKIAYSDYSGKYIEKLTFTGYRIGTLYRVYTDESKLGKCTLSFFGEVSPAIMFTHLGYKATLDIYEQNIHQEGNDNISTNAAGFSIQPMFGGRLDVTRNISFSASLGYDFELGSKLSTTDNRYRADWSGFRLNGGVIYSF</sequence>
<feature type="signal peptide" evidence="1">
    <location>
        <begin position="1"/>
        <end position="19"/>
    </location>
</feature>
<protein>
    <recommendedName>
        <fullName evidence="4">Outer membrane protein beta-barrel domain-containing protein</fullName>
    </recommendedName>
</protein>
<evidence type="ECO:0000256" key="1">
    <source>
        <dbReference type="SAM" id="SignalP"/>
    </source>
</evidence>
<gene>
    <name evidence="2" type="ORF">SAMN05444405_102206</name>
</gene>
<dbReference type="RefSeq" id="WP_073399009.1">
    <property type="nucleotide sequence ID" value="NZ_FQTV01000002.1"/>
</dbReference>
<feature type="chain" id="PRO_5012251380" description="Outer membrane protein beta-barrel domain-containing protein" evidence="1">
    <location>
        <begin position="20"/>
        <end position="231"/>
    </location>
</feature>
<evidence type="ECO:0000313" key="3">
    <source>
        <dbReference type="Proteomes" id="UP000184509"/>
    </source>
</evidence>
<dbReference type="AlphaFoldDB" id="A0A1M4V132"/>
<proteinExistence type="predicted"/>
<accession>A0A1M4V132</accession>
<evidence type="ECO:0000313" key="2">
    <source>
        <dbReference type="EMBL" id="SHE62583.1"/>
    </source>
</evidence>
<organism evidence="2 3">
    <name type="scientific">Bacteroides luti</name>
    <dbReference type="NCBI Taxonomy" id="1297750"/>
    <lineage>
        <taxon>Bacteria</taxon>
        <taxon>Pseudomonadati</taxon>
        <taxon>Bacteroidota</taxon>
        <taxon>Bacteroidia</taxon>
        <taxon>Bacteroidales</taxon>
        <taxon>Bacteroidaceae</taxon>
        <taxon>Bacteroides</taxon>
    </lineage>
</organism>
<reference evidence="2 3" key="1">
    <citation type="submission" date="2016-11" db="EMBL/GenBank/DDBJ databases">
        <authorList>
            <person name="Jaros S."/>
            <person name="Januszkiewicz K."/>
            <person name="Wedrychowicz H."/>
        </authorList>
    </citation>
    <scope>NUCLEOTIDE SEQUENCE [LARGE SCALE GENOMIC DNA]</scope>
    <source>
        <strain evidence="2 3">DSM 26991</strain>
    </source>
</reference>
<dbReference type="OrthoDB" id="852489at2"/>
<dbReference type="EMBL" id="FQTV01000002">
    <property type="protein sequence ID" value="SHE62583.1"/>
    <property type="molecule type" value="Genomic_DNA"/>
</dbReference>